<evidence type="ECO:0000313" key="3">
    <source>
        <dbReference type="Proteomes" id="UP000632063"/>
    </source>
</evidence>
<keyword evidence="3" id="KW-1185">Reference proteome</keyword>
<organism evidence="2 3">
    <name type="scientific">Roseibium litorale</name>
    <dbReference type="NCBI Taxonomy" id="2803841"/>
    <lineage>
        <taxon>Bacteria</taxon>
        <taxon>Pseudomonadati</taxon>
        <taxon>Pseudomonadota</taxon>
        <taxon>Alphaproteobacteria</taxon>
        <taxon>Hyphomicrobiales</taxon>
        <taxon>Stappiaceae</taxon>
        <taxon>Roseibium</taxon>
    </lineage>
</organism>
<feature type="region of interest" description="Disordered" evidence="1">
    <location>
        <begin position="30"/>
        <end position="88"/>
    </location>
</feature>
<dbReference type="SUPFAM" id="SSF52540">
    <property type="entry name" value="P-loop containing nucleoside triphosphate hydrolases"/>
    <property type="match status" value="1"/>
</dbReference>
<dbReference type="EMBL" id="JACYXI010000014">
    <property type="protein sequence ID" value="MBD8893571.1"/>
    <property type="molecule type" value="Genomic_DNA"/>
</dbReference>
<feature type="compositionally biased region" description="Polar residues" evidence="1">
    <location>
        <begin position="60"/>
        <end position="78"/>
    </location>
</feature>
<dbReference type="Proteomes" id="UP000632063">
    <property type="component" value="Unassembled WGS sequence"/>
</dbReference>
<gene>
    <name evidence="2" type="ORF">IG616_18645</name>
</gene>
<dbReference type="Pfam" id="PF07015">
    <property type="entry name" value="VirC1"/>
    <property type="match status" value="1"/>
</dbReference>
<evidence type="ECO:0000313" key="2">
    <source>
        <dbReference type="EMBL" id="MBD8893571.1"/>
    </source>
</evidence>
<proteinExistence type="predicted"/>
<dbReference type="InterPro" id="IPR027417">
    <property type="entry name" value="P-loop_NTPase"/>
</dbReference>
<protein>
    <submittedName>
        <fullName evidence="2">AAA family ATPase</fullName>
    </submittedName>
</protein>
<reference evidence="3" key="1">
    <citation type="submission" date="2020-09" db="EMBL/GenBank/DDBJ databases">
        <title>The genome sequence of strain Labrenzia suaedae 4C16A.</title>
        <authorList>
            <person name="Liu Y."/>
        </authorList>
    </citation>
    <scope>NUCLEOTIDE SEQUENCE [LARGE SCALE GENOMIC DNA]</scope>
    <source>
        <strain evidence="3">4C16A</strain>
    </source>
</reference>
<feature type="compositionally biased region" description="Basic residues" evidence="1">
    <location>
        <begin position="79"/>
        <end position="88"/>
    </location>
</feature>
<name>A0ABR9CRR7_9HYPH</name>
<comment type="caution">
    <text evidence="2">The sequence shown here is derived from an EMBL/GenBank/DDBJ whole genome shotgun (WGS) entry which is preliminary data.</text>
</comment>
<dbReference type="Gene3D" id="3.40.50.300">
    <property type="entry name" value="P-loop containing nucleotide triphosphate hydrolases"/>
    <property type="match status" value="1"/>
</dbReference>
<evidence type="ECO:0000256" key="1">
    <source>
        <dbReference type="SAM" id="MobiDB-lite"/>
    </source>
</evidence>
<reference evidence="2 3" key="2">
    <citation type="journal article" date="2021" name="Int. J. Syst. Evol. Microbiol.">
        <title>Roseibium litorale sp. nov., isolated from a tidal flat sediment and proposal for the reclassification of Labrenzia polysiphoniae as Roseibium polysiphoniae comb. nov.</title>
        <authorList>
            <person name="Liu Y."/>
            <person name="Pei T."/>
            <person name="Du J."/>
            <person name="Chao M."/>
            <person name="Deng M.R."/>
            <person name="Zhu H."/>
        </authorList>
    </citation>
    <scope>NUCLEOTIDE SEQUENCE [LARGE SCALE GENOMIC DNA]</scope>
    <source>
        <strain evidence="2 3">4C16A</strain>
    </source>
</reference>
<dbReference type="InterPro" id="IPR009744">
    <property type="entry name" value="VirC1"/>
</dbReference>
<accession>A0ABR9CRR7</accession>
<sequence length="88" mass="9313">MKIVTFMSFKGGAGKTTALMAIASCLIQRGKKLPSSKPTSTGRFRSGATMPGARKLGTTIVKSSSQKPSKNLKSPTARQRQKALKSSL</sequence>